<evidence type="ECO:0000259" key="2">
    <source>
        <dbReference type="PROSITE" id="PS50878"/>
    </source>
</evidence>
<dbReference type="AlphaFoldDB" id="A0A653CJ62"/>
<dbReference type="EMBL" id="CAACVG010007977">
    <property type="protein sequence ID" value="VEN47887.1"/>
    <property type="molecule type" value="Genomic_DNA"/>
</dbReference>
<evidence type="ECO:0000313" key="3">
    <source>
        <dbReference type="EMBL" id="VEN47887.1"/>
    </source>
</evidence>
<keyword evidence="4" id="KW-1185">Reference proteome</keyword>
<proteinExistence type="predicted"/>
<sequence>MKWFKEYLTNRFQHVRVGKSKSLNNESKYGVPQGSILGALLFIIFLNDINYIKGLEFINLFADDTL</sequence>
<evidence type="ECO:0000313" key="4">
    <source>
        <dbReference type="Proteomes" id="UP000410492"/>
    </source>
</evidence>
<keyword evidence="1" id="KW-1133">Transmembrane helix</keyword>
<protein>
    <recommendedName>
        <fullName evidence="2">Reverse transcriptase domain-containing protein</fullName>
    </recommendedName>
</protein>
<feature type="transmembrane region" description="Helical" evidence="1">
    <location>
        <begin position="29"/>
        <end position="46"/>
    </location>
</feature>
<dbReference type="OrthoDB" id="6781286at2759"/>
<dbReference type="PROSITE" id="PS50878">
    <property type="entry name" value="RT_POL"/>
    <property type="match status" value="1"/>
</dbReference>
<reference evidence="3 4" key="1">
    <citation type="submission" date="2019-01" db="EMBL/GenBank/DDBJ databases">
        <authorList>
            <person name="Sayadi A."/>
        </authorList>
    </citation>
    <scope>NUCLEOTIDE SEQUENCE [LARGE SCALE GENOMIC DNA]</scope>
</reference>
<name>A0A653CJ62_CALMS</name>
<organism evidence="3 4">
    <name type="scientific">Callosobruchus maculatus</name>
    <name type="common">Southern cowpea weevil</name>
    <name type="synonym">Pulse bruchid</name>
    <dbReference type="NCBI Taxonomy" id="64391"/>
    <lineage>
        <taxon>Eukaryota</taxon>
        <taxon>Metazoa</taxon>
        <taxon>Ecdysozoa</taxon>
        <taxon>Arthropoda</taxon>
        <taxon>Hexapoda</taxon>
        <taxon>Insecta</taxon>
        <taxon>Pterygota</taxon>
        <taxon>Neoptera</taxon>
        <taxon>Endopterygota</taxon>
        <taxon>Coleoptera</taxon>
        <taxon>Polyphaga</taxon>
        <taxon>Cucujiformia</taxon>
        <taxon>Chrysomeloidea</taxon>
        <taxon>Chrysomelidae</taxon>
        <taxon>Bruchinae</taxon>
        <taxon>Bruchini</taxon>
        <taxon>Callosobruchus</taxon>
    </lineage>
</organism>
<keyword evidence="1" id="KW-0472">Membrane</keyword>
<keyword evidence="1" id="KW-0812">Transmembrane</keyword>
<feature type="domain" description="Reverse transcriptase" evidence="2">
    <location>
        <begin position="1"/>
        <end position="66"/>
    </location>
</feature>
<dbReference type="Proteomes" id="UP000410492">
    <property type="component" value="Unassembled WGS sequence"/>
</dbReference>
<evidence type="ECO:0000256" key="1">
    <source>
        <dbReference type="SAM" id="Phobius"/>
    </source>
</evidence>
<gene>
    <name evidence="3" type="ORF">CALMAC_LOCUS9538</name>
</gene>
<accession>A0A653CJ62</accession>
<dbReference type="InterPro" id="IPR000477">
    <property type="entry name" value="RT_dom"/>
</dbReference>
<feature type="non-terminal residue" evidence="3">
    <location>
        <position position="66"/>
    </location>
</feature>